<reference evidence="7 8" key="1">
    <citation type="submission" date="2018-10" db="EMBL/GenBank/DDBJ databases">
        <title>Fifty Aureobasidium pullulans genomes reveal a recombining polyextremotolerant generalist.</title>
        <authorList>
            <person name="Gostincar C."/>
            <person name="Turk M."/>
            <person name="Zajc J."/>
            <person name="Gunde-Cimerman N."/>
        </authorList>
    </citation>
    <scope>NUCLEOTIDE SEQUENCE [LARGE SCALE GENOMIC DNA]</scope>
    <source>
        <strain evidence="7 8">EXF-11318</strain>
    </source>
</reference>
<comment type="subcellular location">
    <subcellularLocation>
        <location evidence="1">Membrane</location>
        <topology evidence="1">Multi-pass membrane protein</topology>
    </subcellularLocation>
</comment>
<sequence length="458" mass="52245">MASKPLHMETGLTYHYLVNRLVPGPQSLSYFVPLLLLPIAFSVPPWIASKQTLCAITLPIITASLVHAWIIMGGIDVISFDMLLHSYHLLLFNDPRRNFRRVVAINESKPATAGEVKSAVSDVHDHQDESTTPQYVDQSYPAKWSERLPWIGTLLHSMRFVDWKIGVPSHDSRQPDRHPNPPSHLRFILTAILRTLTGFVVVDLTSAWTQQDPYFKAFGVSVDSPLPNTGLITLIPPRLLRCTIMALQVWATVGQQFQLPCCLPVALHWAGHLSDPWSPHLWPTFFGSFRGVFTTQNLGAVRNFWGRYWHQTLRHYCSGPGVWIADFTHLPRRSYYRYFLLAATTFFFSGIVHIGLVPPEPAFAVKSANEIRWLILKFFWAQPLGFAFEMVVSRVLRGLDTPKPIYVMLNIVWFAAWCCLVLPLLGEAGRNLGYWRVWPIPLSPWQGVTRGKWLPWYA</sequence>
<proteinExistence type="predicted"/>
<evidence type="ECO:0000256" key="5">
    <source>
        <dbReference type="SAM" id="Phobius"/>
    </source>
</evidence>
<organism evidence="7 8">
    <name type="scientific">Aureobasidium pullulans</name>
    <name type="common">Black yeast</name>
    <name type="synonym">Pullularia pullulans</name>
    <dbReference type="NCBI Taxonomy" id="5580"/>
    <lineage>
        <taxon>Eukaryota</taxon>
        <taxon>Fungi</taxon>
        <taxon>Dikarya</taxon>
        <taxon>Ascomycota</taxon>
        <taxon>Pezizomycotina</taxon>
        <taxon>Dothideomycetes</taxon>
        <taxon>Dothideomycetidae</taxon>
        <taxon>Dothideales</taxon>
        <taxon>Saccotheciaceae</taxon>
        <taxon>Aureobasidium</taxon>
    </lineage>
</organism>
<dbReference type="EMBL" id="QZAJ01000132">
    <property type="protein sequence ID" value="THW16475.1"/>
    <property type="molecule type" value="Genomic_DNA"/>
</dbReference>
<feature type="domain" description="Wax synthase" evidence="6">
    <location>
        <begin position="282"/>
        <end position="354"/>
    </location>
</feature>
<name>A0A4S8VWX5_AURPU</name>
<evidence type="ECO:0000259" key="6">
    <source>
        <dbReference type="Pfam" id="PF13813"/>
    </source>
</evidence>
<dbReference type="GO" id="GO:0016020">
    <property type="term" value="C:membrane"/>
    <property type="evidence" value="ECO:0007669"/>
    <property type="project" value="UniProtKB-SubCell"/>
</dbReference>
<evidence type="ECO:0000313" key="7">
    <source>
        <dbReference type="EMBL" id="THW16475.1"/>
    </source>
</evidence>
<evidence type="ECO:0000256" key="2">
    <source>
        <dbReference type="ARBA" id="ARBA00022692"/>
    </source>
</evidence>
<evidence type="ECO:0000256" key="4">
    <source>
        <dbReference type="ARBA" id="ARBA00023136"/>
    </source>
</evidence>
<feature type="transmembrane region" description="Helical" evidence="5">
    <location>
        <begin position="404"/>
        <end position="425"/>
    </location>
</feature>
<feature type="transmembrane region" description="Helical" evidence="5">
    <location>
        <begin position="338"/>
        <end position="359"/>
    </location>
</feature>
<comment type="caution">
    <text evidence="7">The sequence shown here is derived from an EMBL/GenBank/DDBJ whole genome shotgun (WGS) entry which is preliminary data.</text>
</comment>
<keyword evidence="2 5" id="KW-0812">Transmembrane</keyword>
<feature type="transmembrane region" description="Helical" evidence="5">
    <location>
        <begin position="28"/>
        <end position="48"/>
    </location>
</feature>
<dbReference type="AlphaFoldDB" id="A0A4S8VWX5"/>
<dbReference type="Pfam" id="PF13813">
    <property type="entry name" value="MBOAT_2"/>
    <property type="match status" value="1"/>
</dbReference>
<dbReference type="InterPro" id="IPR032805">
    <property type="entry name" value="Wax_synthase_dom"/>
</dbReference>
<evidence type="ECO:0000256" key="3">
    <source>
        <dbReference type="ARBA" id="ARBA00022989"/>
    </source>
</evidence>
<keyword evidence="4 5" id="KW-0472">Membrane</keyword>
<keyword evidence="3 5" id="KW-1133">Transmembrane helix</keyword>
<dbReference type="Proteomes" id="UP000308014">
    <property type="component" value="Unassembled WGS sequence"/>
</dbReference>
<feature type="transmembrane region" description="Helical" evidence="5">
    <location>
        <begin position="68"/>
        <end position="91"/>
    </location>
</feature>
<accession>A0A4S8VWX5</accession>
<evidence type="ECO:0000313" key="8">
    <source>
        <dbReference type="Proteomes" id="UP000308014"/>
    </source>
</evidence>
<protein>
    <recommendedName>
        <fullName evidence="6">Wax synthase domain-containing protein</fullName>
    </recommendedName>
</protein>
<evidence type="ECO:0000256" key="1">
    <source>
        <dbReference type="ARBA" id="ARBA00004141"/>
    </source>
</evidence>
<gene>
    <name evidence="7" type="ORF">D6D24_04413</name>
</gene>